<evidence type="ECO:0000313" key="3">
    <source>
        <dbReference type="EMBL" id="MDR7380466.1"/>
    </source>
</evidence>
<keyword evidence="3" id="KW-0238">DNA-binding</keyword>
<dbReference type="SUPFAM" id="SSF88659">
    <property type="entry name" value="Sigma3 and sigma4 domains of RNA polymerase sigma factors"/>
    <property type="match status" value="1"/>
</dbReference>
<keyword evidence="1" id="KW-0805">Transcription regulation</keyword>
<name>A0ABU2CGN2_9BURK</name>
<evidence type="ECO:0000256" key="1">
    <source>
        <dbReference type="ARBA" id="ARBA00023015"/>
    </source>
</evidence>
<keyword evidence="4" id="KW-1185">Reference proteome</keyword>
<accession>A0ABU2CGN2</accession>
<sequence length="134" mass="15088">MSRTDLQEPRVVRALPEDLERVLASLPRTNDRTKEWMRAYFVDGKSTVEIARAYGVEPQHVGNKVRAVRAKLNDQASPLTYVQVTLSLPMALGQELQSLAYELGARASRELAEATWQPVLRTVTAARKKLEDVK</sequence>
<keyword evidence="2" id="KW-0804">Transcription</keyword>
<dbReference type="RefSeq" id="WP_310377306.1">
    <property type="nucleotide sequence ID" value="NZ_JAVDXT010000011.1"/>
</dbReference>
<gene>
    <name evidence="3" type="ORF">J2X19_005175</name>
</gene>
<evidence type="ECO:0000313" key="4">
    <source>
        <dbReference type="Proteomes" id="UP001180487"/>
    </source>
</evidence>
<protein>
    <submittedName>
        <fullName evidence="3">DNA-binding protein YlxM (UPF0122 family)</fullName>
    </submittedName>
</protein>
<evidence type="ECO:0000256" key="2">
    <source>
        <dbReference type="ARBA" id="ARBA00023163"/>
    </source>
</evidence>
<dbReference type="InterPro" id="IPR013324">
    <property type="entry name" value="RNA_pol_sigma_r3/r4-like"/>
</dbReference>
<dbReference type="EMBL" id="JAVDXT010000011">
    <property type="protein sequence ID" value="MDR7380466.1"/>
    <property type="molecule type" value="Genomic_DNA"/>
</dbReference>
<reference evidence="3 4" key="1">
    <citation type="submission" date="2023-07" db="EMBL/GenBank/DDBJ databases">
        <title>Sorghum-associated microbial communities from plants grown in Nebraska, USA.</title>
        <authorList>
            <person name="Schachtman D."/>
        </authorList>
    </citation>
    <scope>NUCLEOTIDE SEQUENCE [LARGE SCALE GENOMIC DNA]</scope>
    <source>
        <strain evidence="3 4">BE313</strain>
    </source>
</reference>
<proteinExistence type="predicted"/>
<organism evidence="3 4">
    <name type="scientific">Rhodoferax ferrireducens</name>
    <dbReference type="NCBI Taxonomy" id="192843"/>
    <lineage>
        <taxon>Bacteria</taxon>
        <taxon>Pseudomonadati</taxon>
        <taxon>Pseudomonadota</taxon>
        <taxon>Betaproteobacteria</taxon>
        <taxon>Burkholderiales</taxon>
        <taxon>Comamonadaceae</taxon>
        <taxon>Rhodoferax</taxon>
    </lineage>
</organism>
<dbReference type="InterPro" id="IPR053721">
    <property type="entry name" value="Fimbrial_Adhesin_Reg"/>
</dbReference>
<comment type="caution">
    <text evidence="3">The sequence shown here is derived from an EMBL/GenBank/DDBJ whole genome shotgun (WGS) entry which is preliminary data.</text>
</comment>
<dbReference type="Proteomes" id="UP001180487">
    <property type="component" value="Unassembled WGS sequence"/>
</dbReference>
<dbReference type="Gene3D" id="1.10.10.2690">
    <property type="match status" value="1"/>
</dbReference>
<dbReference type="GO" id="GO:0003677">
    <property type="term" value="F:DNA binding"/>
    <property type="evidence" value="ECO:0007669"/>
    <property type="project" value="UniProtKB-KW"/>
</dbReference>